<evidence type="ECO:0000313" key="6">
    <source>
        <dbReference type="EMBL" id="MSS43842.1"/>
    </source>
</evidence>
<evidence type="ECO:0000256" key="4">
    <source>
        <dbReference type="ARBA" id="ARBA00044936"/>
    </source>
</evidence>
<name>A0A844FIS0_9FIRM</name>
<keyword evidence="3 5" id="KW-0131">Cell cycle</keyword>
<proteinExistence type="inferred from homology"/>
<dbReference type="HAMAP" id="MF_01197">
    <property type="entry name" value="SepF"/>
    <property type="match status" value="1"/>
</dbReference>
<dbReference type="PANTHER" id="PTHR35798:SF1">
    <property type="entry name" value="CELL DIVISION PROTEIN SEPF"/>
    <property type="match status" value="1"/>
</dbReference>
<evidence type="ECO:0000256" key="5">
    <source>
        <dbReference type="HAMAP-Rule" id="MF_01197"/>
    </source>
</evidence>
<dbReference type="GO" id="GO:0005737">
    <property type="term" value="C:cytoplasm"/>
    <property type="evidence" value="ECO:0007669"/>
    <property type="project" value="UniProtKB-SubCell"/>
</dbReference>
<keyword evidence="5" id="KW-0963">Cytoplasm</keyword>
<dbReference type="Proteomes" id="UP000462760">
    <property type="component" value="Unassembled WGS sequence"/>
</dbReference>
<comment type="subcellular location">
    <subcellularLocation>
        <location evidence="5">Cytoplasm</location>
    </subcellularLocation>
    <text evidence="5">Localizes to the division site, in a FtsZ-dependent manner.</text>
</comment>
<keyword evidence="1 5" id="KW-0132">Cell division</keyword>
<evidence type="ECO:0000313" key="7">
    <source>
        <dbReference type="Proteomes" id="UP000462760"/>
    </source>
</evidence>
<organism evidence="6 7">
    <name type="scientific">Anaerosalibacter bizertensis</name>
    <dbReference type="NCBI Taxonomy" id="932217"/>
    <lineage>
        <taxon>Bacteria</taxon>
        <taxon>Bacillati</taxon>
        <taxon>Bacillota</taxon>
        <taxon>Tissierellia</taxon>
        <taxon>Tissierellales</taxon>
        <taxon>Sporanaerobacteraceae</taxon>
        <taxon>Anaerosalibacter</taxon>
    </lineage>
</organism>
<dbReference type="RefSeq" id="WP_154484520.1">
    <property type="nucleotide sequence ID" value="NZ_VULR01000012.1"/>
</dbReference>
<comment type="function">
    <text evidence="4 5">Cell division protein that is part of the divisome complex and is recruited early to the Z-ring. Probably stimulates Z-ring formation, perhaps through the cross-linking of FtsZ protofilaments. Its function overlaps with FtsA.</text>
</comment>
<protein>
    <recommendedName>
        <fullName evidence="5">Cell division protein SepF</fullName>
    </recommendedName>
</protein>
<dbReference type="OrthoDB" id="9815206at2"/>
<comment type="caution">
    <text evidence="6">The sequence shown here is derived from an EMBL/GenBank/DDBJ whole genome shotgun (WGS) entry which is preliminary data.</text>
</comment>
<evidence type="ECO:0000256" key="3">
    <source>
        <dbReference type="ARBA" id="ARBA00023306"/>
    </source>
</evidence>
<sequence length="143" mass="16632">MANMLNKFKYFMGLEDLEEEYGEDDYEEYDEELEGARQMRVNNNVVSIHNNVNMKLVVHEPLSYEEAPSIIEDLKIRKTVVVNLEQLDTDCKRQVFDFMNGGLYALEGNIHKVTKDIFILAPNNVEIDGHLKEDLKSKGLFSW</sequence>
<evidence type="ECO:0000256" key="2">
    <source>
        <dbReference type="ARBA" id="ARBA00023210"/>
    </source>
</evidence>
<dbReference type="Pfam" id="PF04472">
    <property type="entry name" value="SepF"/>
    <property type="match status" value="1"/>
</dbReference>
<evidence type="ECO:0000256" key="1">
    <source>
        <dbReference type="ARBA" id="ARBA00022618"/>
    </source>
</evidence>
<dbReference type="GO" id="GO:0000917">
    <property type="term" value="P:division septum assembly"/>
    <property type="evidence" value="ECO:0007669"/>
    <property type="project" value="UniProtKB-KW"/>
</dbReference>
<gene>
    <name evidence="5" type="primary">sepF</name>
    <name evidence="6" type="ORF">FYJ27_08910</name>
</gene>
<dbReference type="InterPro" id="IPR007561">
    <property type="entry name" value="Cell_div_SepF/SepF-rel"/>
</dbReference>
<dbReference type="InterPro" id="IPR038594">
    <property type="entry name" value="SepF-like_sf"/>
</dbReference>
<comment type="similarity">
    <text evidence="5">Belongs to the SepF family.</text>
</comment>
<dbReference type="GO" id="GO:0043093">
    <property type="term" value="P:FtsZ-dependent cytokinesis"/>
    <property type="evidence" value="ECO:0007669"/>
    <property type="project" value="UniProtKB-UniRule"/>
</dbReference>
<dbReference type="EMBL" id="VULR01000012">
    <property type="protein sequence ID" value="MSS43842.1"/>
    <property type="molecule type" value="Genomic_DNA"/>
</dbReference>
<accession>A0A844FIS0</accession>
<dbReference type="Gene3D" id="3.30.110.150">
    <property type="entry name" value="SepF-like protein"/>
    <property type="match status" value="1"/>
</dbReference>
<keyword evidence="2 5" id="KW-0717">Septation</keyword>
<dbReference type="InterPro" id="IPR023052">
    <property type="entry name" value="Cell_div_SepF"/>
</dbReference>
<dbReference type="PANTHER" id="PTHR35798">
    <property type="entry name" value="CELL DIVISION PROTEIN SEPF"/>
    <property type="match status" value="1"/>
</dbReference>
<reference evidence="6 7" key="1">
    <citation type="submission" date="2019-08" db="EMBL/GenBank/DDBJ databases">
        <title>In-depth cultivation of the pig gut microbiome towards novel bacterial diversity and tailored functional studies.</title>
        <authorList>
            <person name="Wylensek D."/>
            <person name="Hitch T.C.A."/>
            <person name="Clavel T."/>
        </authorList>
    </citation>
    <scope>NUCLEOTIDE SEQUENCE [LARGE SCALE GENOMIC DNA]</scope>
    <source>
        <strain evidence="6 7">Med78-601-WT-4W-RMD-3</strain>
    </source>
</reference>
<dbReference type="AlphaFoldDB" id="A0A844FIS0"/>
<comment type="subunit">
    <text evidence="5">Homodimer. Interacts with FtsZ.</text>
</comment>